<protein>
    <submittedName>
        <fullName evidence="1">Uncharacterized protein</fullName>
    </submittedName>
</protein>
<gene>
    <name evidence="1" type="ORF">QQF64_005281</name>
</gene>
<keyword evidence="2" id="KW-1185">Reference proteome</keyword>
<proteinExistence type="predicted"/>
<accession>A0ABR3MF31</accession>
<dbReference type="Proteomes" id="UP001558613">
    <property type="component" value="Unassembled WGS sequence"/>
</dbReference>
<reference evidence="1 2" key="1">
    <citation type="submission" date="2023-09" db="EMBL/GenBank/DDBJ databases">
        <authorList>
            <person name="Wang M."/>
        </authorList>
    </citation>
    <scope>NUCLEOTIDE SEQUENCE [LARGE SCALE GENOMIC DNA]</scope>
    <source>
        <strain evidence="1">GT-2023</strain>
        <tissue evidence="1">Liver</tissue>
    </source>
</reference>
<name>A0ABR3MF31_9TELE</name>
<evidence type="ECO:0000313" key="1">
    <source>
        <dbReference type="EMBL" id="KAL1262542.1"/>
    </source>
</evidence>
<dbReference type="EMBL" id="JAYMGO010000013">
    <property type="protein sequence ID" value="KAL1262542.1"/>
    <property type="molecule type" value="Genomic_DNA"/>
</dbReference>
<sequence>MYEKERQPDRSEPGARGLLSAINQRARDASCRQVGASALCSARRGRPALLFMSAQEDLSLSNKAVIIFKPSSLGAVFIRGSDSCAHHHLLAAEITPLSDFII</sequence>
<evidence type="ECO:0000313" key="2">
    <source>
        <dbReference type="Proteomes" id="UP001558613"/>
    </source>
</evidence>
<organism evidence="1 2">
    <name type="scientific">Cirrhinus molitorella</name>
    <name type="common">mud carp</name>
    <dbReference type="NCBI Taxonomy" id="172907"/>
    <lineage>
        <taxon>Eukaryota</taxon>
        <taxon>Metazoa</taxon>
        <taxon>Chordata</taxon>
        <taxon>Craniata</taxon>
        <taxon>Vertebrata</taxon>
        <taxon>Euteleostomi</taxon>
        <taxon>Actinopterygii</taxon>
        <taxon>Neopterygii</taxon>
        <taxon>Teleostei</taxon>
        <taxon>Ostariophysi</taxon>
        <taxon>Cypriniformes</taxon>
        <taxon>Cyprinidae</taxon>
        <taxon>Labeoninae</taxon>
        <taxon>Labeonini</taxon>
        <taxon>Cirrhinus</taxon>
    </lineage>
</organism>
<comment type="caution">
    <text evidence="1">The sequence shown here is derived from an EMBL/GenBank/DDBJ whole genome shotgun (WGS) entry which is preliminary data.</text>
</comment>